<accession>A0A7C3PCQ4</accession>
<evidence type="ECO:0000313" key="2">
    <source>
        <dbReference type="EMBL" id="HFM96455.1"/>
    </source>
</evidence>
<dbReference type="AlphaFoldDB" id="A0A7C3PCQ4"/>
<evidence type="ECO:0000256" key="1">
    <source>
        <dbReference type="SAM" id="MobiDB-lite"/>
    </source>
</evidence>
<feature type="compositionally biased region" description="Polar residues" evidence="1">
    <location>
        <begin position="178"/>
        <end position="189"/>
    </location>
</feature>
<proteinExistence type="predicted"/>
<sequence>MNQLSIDELRDLIEQAQGACVSIYMPTVKLGAETQQNPIRFKNVIKQAEAKLQEYAPELKNSDVSEYFQAAHDLDREEFWQHQNEGFALFISENFLRYYCLPIAVDEMVVVSDRFHLKPLMPMLTGDGQFYVLALSQQQIRLFEGTHYSIHEVEIEGLPQSIEEALQYDETAREGQFRQGTSSGNTGAQRQKAGSYHGQGSPDRDDHKRDILQYFYVIDGVLQDYLKNQQAPLVLVGVDYLLPLYHEANTYPHLLDEGISESPKVLQSEELHTAAWPIVEPYYTQAQQAAVDYYQELSTTEKATSAFNDIIPAAYYGRVEQLFVAVGEQKWGTFDPETSELHLHPDAEPGDEDLLNAAAIQTLLNGGVVYAVNQEEVPDHALVAAVLRY</sequence>
<feature type="region of interest" description="Disordered" evidence="1">
    <location>
        <begin position="173"/>
        <end position="206"/>
    </location>
</feature>
<dbReference type="InterPro" id="IPR040837">
    <property type="entry name" value="Bact_RF_family7"/>
</dbReference>
<dbReference type="Pfam" id="PF18849">
    <property type="entry name" value="baeRF_family7"/>
    <property type="match status" value="1"/>
</dbReference>
<protein>
    <submittedName>
        <fullName evidence="2">Uncharacterized protein</fullName>
    </submittedName>
</protein>
<gene>
    <name evidence="2" type="ORF">ENR64_01565</name>
</gene>
<dbReference type="EMBL" id="DSRU01000023">
    <property type="protein sequence ID" value="HFM96455.1"/>
    <property type="molecule type" value="Genomic_DNA"/>
</dbReference>
<organism evidence="2">
    <name type="scientific">Oscillatoriales cyanobacterium SpSt-418</name>
    <dbReference type="NCBI Taxonomy" id="2282169"/>
    <lineage>
        <taxon>Bacteria</taxon>
        <taxon>Bacillati</taxon>
        <taxon>Cyanobacteriota</taxon>
        <taxon>Cyanophyceae</taxon>
        <taxon>Oscillatoriophycideae</taxon>
        <taxon>Oscillatoriales</taxon>
    </lineage>
</organism>
<name>A0A7C3PCQ4_9CYAN</name>
<comment type="caution">
    <text evidence="2">The sequence shown here is derived from an EMBL/GenBank/DDBJ whole genome shotgun (WGS) entry which is preliminary data.</text>
</comment>
<reference evidence="2" key="1">
    <citation type="journal article" date="2020" name="mSystems">
        <title>Genome- and Community-Level Interaction Insights into Carbon Utilization and Element Cycling Functions of Hydrothermarchaeota in Hydrothermal Sediment.</title>
        <authorList>
            <person name="Zhou Z."/>
            <person name="Liu Y."/>
            <person name="Xu W."/>
            <person name="Pan J."/>
            <person name="Luo Z.H."/>
            <person name="Li M."/>
        </authorList>
    </citation>
    <scope>NUCLEOTIDE SEQUENCE [LARGE SCALE GENOMIC DNA]</scope>
    <source>
        <strain evidence="2">SpSt-418</strain>
    </source>
</reference>